<dbReference type="SMART" id="SM00316">
    <property type="entry name" value="S1"/>
    <property type="match status" value="2"/>
</dbReference>
<dbReference type="InterPro" id="IPR003029">
    <property type="entry name" value="S1_domain"/>
</dbReference>
<organism evidence="6 7">
    <name type="scientific">Hominiventricola filiformis</name>
    <dbReference type="NCBI Taxonomy" id="2885352"/>
    <lineage>
        <taxon>Bacteria</taxon>
        <taxon>Bacillati</taxon>
        <taxon>Bacillota</taxon>
        <taxon>Clostridia</taxon>
        <taxon>Lachnospirales</taxon>
        <taxon>Lachnospiraceae</taxon>
        <taxon>Hominiventricola</taxon>
    </lineage>
</organism>
<proteinExistence type="inferred from homology"/>
<comment type="similarity">
    <text evidence="1">Belongs to the bacterial ribosomal protein bS1 family.</text>
</comment>
<evidence type="ECO:0000256" key="1">
    <source>
        <dbReference type="ARBA" id="ARBA00006767"/>
    </source>
</evidence>
<dbReference type="GO" id="GO:0003729">
    <property type="term" value="F:mRNA binding"/>
    <property type="evidence" value="ECO:0007669"/>
    <property type="project" value="TreeGrafter"/>
</dbReference>
<dbReference type="RefSeq" id="WP_308458196.1">
    <property type="nucleotide sequence ID" value="NZ_JAJEPS010000001.1"/>
</dbReference>
<feature type="domain" description="S1 motif" evidence="5">
    <location>
        <begin position="138"/>
        <end position="205"/>
    </location>
</feature>
<dbReference type="EMBL" id="JAJEPS010000001">
    <property type="protein sequence ID" value="MCC2124569.1"/>
    <property type="molecule type" value="Genomic_DNA"/>
</dbReference>
<evidence type="ECO:0000256" key="2">
    <source>
        <dbReference type="ARBA" id="ARBA00022980"/>
    </source>
</evidence>
<keyword evidence="3" id="KW-0687">Ribonucleoprotein</keyword>
<dbReference type="GO" id="GO:0003735">
    <property type="term" value="F:structural constituent of ribosome"/>
    <property type="evidence" value="ECO:0007669"/>
    <property type="project" value="TreeGrafter"/>
</dbReference>
<dbReference type="Gene3D" id="2.40.50.140">
    <property type="entry name" value="Nucleic acid-binding proteins"/>
    <property type="match status" value="2"/>
</dbReference>
<evidence type="ECO:0000259" key="5">
    <source>
        <dbReference type="PROSITE" id="PS50126"/>
    </source>
</evidence>
<dbReference type="InterPro" id="IPR012340">
    <property type="entry name" value="NA-bd_OB-fold"/>
</dbReference>
<comment type="function">
    <text evidence="4">Binds mRNA; thus facilitating recognition of the initiation point. It is needed to translate mRNA with a short Shine-Dalgarno (SD) purine-rich sequence.</text>
</comment>
<dbReference type="GO" id="GO:0005840">
    <property type="term" value="C:ribosome"/>
    <property type="evidence" value="ECO:0007669"/>
    <property type="project" value="UniProtKB-KW"/>
</dbReference>
<dbReference type="PANTHER" id="PTHR10724">
    <property type="entry name" value="30S RIBOSOMAL PROTEIN S1"/>
    <property type="match status" value="1"/>
</dbReference>
<dbReference type="GO" id="GO:1990904">
    <property type="term" value="C:ribonucleoprotein complex"/>
    <property type="evidence" value="ECO:0007669"/>
    <property type="project" value="UniProtKB-KW"/>
</dbReference>
<dbReference type="Pfam" id="PF00575">
    <property type="entry name" value="S1"/>
    <property type="match status" value="2"/>
</dbReference>
<evidence type="ECO:0000313" key="7">
    <source>
        <dbReference type="Proteomes" id="UP001198220"/>
    </source>
</evidence>
<sequence length="241" mass="26627">MEEEKKTMDDFAEELEASYKAAEEAAPEADDEADPVWAELKQQMDDKTVLTVKIGGVVNGGVIAYVEGIRGFIPASRLSLEHVDDLNEWLNKKVRVRVITVDPEKKRLVLSAREILRAEARAAEDEKKKAAFEQVHVGDVMDGTVETLKDYGAFVRLSNGLSGLVHVSQISDKRVVSPDKVLKEGQEVKVKVTAIKDGKLSLSMKALLESAQEEEANEHYEIPKSENIATSLGSLLKNIKL</sequence>
<dbReference type="AlphaFoldDB" id="A0AAE3A377"/>
<dbReference type="InterPro" id="IPR050437">
    <property type="entry name" value="Ribos_protein_bS1-like"/>
</dbReference>
<dbReference type="Proteomes" id="UP001198220">
    <property type="component" value="Unassembled WGS sequence"/>
</dbReference>
<feature type="domain" description="S1 motif" evidence="5">
    <location>
        <begin position="47"/>
        <end position="113"/>
    </location>
</feature>
<name>A0AAE3A377_9FIRM</name>
<keyword evidence="7" id="KW-1185">Reference proteome</keyword>
<dbReference type="SUPFAM" id="SSF50249">
    <property type="entry name" value="Nucleic acid-binding proteins"/>
    <property type="match status" value="2"/>
</dbReference>
<evidence type="ECO:0000256" key="4">
    <source>
        <dbReference type="ARBA" id="ARBA00025604"/>
    </source>
</evidence>
<evidence type="ECO:0000313" key="6">
    <source>
        <dbReference type="EMBL" id="MCC2124569.1"/>
    </source>
</evidence>
<dbReference type="PROSITE" id="PS50126">
    <property type="entry name" value="S1"/>
    <property type="match status" value="2"/>
</dbReference>
<dbReference type="CDD" id="cd04465">
    <property type="entry name" value="S1_RPS1_repeat_ec2_hs2"/>
    <property type="match status" value="1"/>
</dbReference>
<keyword evidence="2" id="KW-0689">Ribosomal protein</keyword>
<comment type="caution">
    <text evidence="6">The sequence shown here is derived from an EMBL/GenBank/DDBJ whole genome shotgun (WGS) entry which is preliminary data.</text>
</comment>
<dbReference type="GO" id="GO:0006412">
    <property type="term" value="P:translation"/>
    <property type="evidence" value="ECO:0007669"/>
    <property type="project" value="TreeGrafter"/>
</dbReference>
<accession>A0AAE3A377</accession>
<dbReference type="PANTHER" id="PTHR10724:SF7">
    <property type="entry name" value="SMALL RIBOSOMAL SUBUNIT PROTEIN BS1C"/>
    <property type="match status" value="1"/>
</dbReference>
<gene>
    <name evidence="6" type="ORF">LKD36_00070</name>
</gene>
<evidence type="ECO:0000256" key="3">
    <source>
        <dbReference type="ARBA" id="ARBA00023274"/>
    </source>
</evidence>
<dbReference type="FunFam" id="2.40.50.140:FF:000103">
    <property type="entry name" value="protein RRP5 homolog"/>
    <property type="match status" value="1"/>
</dbReference>
<reference evidence="6 7" key="1">
    <citation type="submission" date="2021-10" db="EMBL/GenBank/DDBJ databases">
        <title>Anaerobic single-cell dispensing facilitates the cultivation of human gut bacteria.</title>
        <authorList>
            <person name="Afrizal A."/>
        </authorList>
    </citation>
    <scope>NUCLEOTIDE SEQUENCE [LARGE SCALE GENOMIC DNA]</scope>
    <source>
        <strain evidence="6 7">CLA-AA-H276</strain>
    </source>
</reference>
<protein>
    <submittedName>
        <fullName evidence="6">S1 RNA-binding domain-containing protein</fullName>
    </submittedName>
</protein>